<dbReference type="Proteomes" id="UP001500449">
    <property type="component" value="Unassembled WGS sequence"/>
</dbReference>
<reference evidence="4 5" key="1">
    <citation type="journal article" date="2019" name="Int. J. Syst. Evol. Microbiol.">
        <title>The Global Catalogue of Microorganisms (GCM) 10K type strain sequencing project: providing services to taxonomists for standard genome sequencing and annotation.</title>
        <authorList>
            <consortium name="The Broad Institute Genomics Platform"/>
            <consortium name="The Broad Institute Genome Sequencing Center for Infectious Disease"/>
            <person name="Wu L."/>
            <person name="Ma J."/>
        </authorList>
    </citation>
    <scope>NUCLEOTIDE SEQUENCE [LARGE SCALE GENOMIC DNA]</scope>
    <source>
        <strain evidence="4 5">JCM 16009</strain>
    </source>
</reference>
<dbReference type="InterPro" id="IPR013653">
    <property type="entry name" value="GCN5-like_dom"/>
</dbReference>
<comment type="caution">
    <text evidence="4">The sequence shown here is derived from an EMBL/GenBank/DDBJ whole genome shotgun (WGS) entry which is preliminary data.</text>
</comment>
<dbReference type="PROSITE" id="PS51186">
    <property type="entry name" value="GNAT"/>
    <property type="match status" value="1"/>
</dbReference>
<keyword evidence="5" id="KW-1185">Reference proteome</keyword>
<dbReference type="EMBL" id="BAAAQK010000003">
    <property type="protein sequence ID" value="GAA1833035.1"/>
    <property type="molecule type" value="Genomic_DNA"/>
</dbReference>
<sequence length="263" mass="27779">MEPRVYLRHEIAPGVVPVRVRTLPRARGRMDHVADPLTNPVLAALTGPHRAFAETRGRVARYRPDVTPFAGIPLDPTEEDWADLAALSGPGGTAVLAGPQRPAPEGWHTVMNLPGVQMDGSAMQTAPDAEAVRLGPADVPEMLDLVARTEPGPFLERTVELGVYLGIRRGGALVAMAGERMRVPGATEISAVCTDPAARGQGLAARLVRAVGAVIRERGDLPFLHAAASNTGAIRVYEKLGFTLAREVSFVAVTAPAAVTARC</sequence>
<dbReference type="CDD" id="cd04301">
    <property type="entry name" value="NAT_SF"/>
    <property type="match status" value="1"/>
</dbReference>
<dbReference type="PANTHER" id="PTHR43420:SF3">
    <property type="entry name" value="N-ACETYLTRANSFERASE DOMAIN-CONTAINING PROTEIN"/>
    <property type="match status" value="1"/>
</dbReference>
<evidence type="ECO:0000256" key="1">
    <source>
        <dbReference type="ARBA" id="ARBA00022679"/>
    </source>
</evidence>
<dbReference type="SUPFAM" id="SSF55729">
    <property type="entry name" value="Acyl-CoA N-acyltransferases (Nat)"/>
    <property type="match status" value="1"/>
</dbReference>
<evidence type="ECO:0000259" key="3">
    <source>
        <dbReference type="PROSITE" id="PS51186"/>
    </source>
</evidence>
<proteinExistence type="predicted"/>
<organism evidence="4 5">
    <name type="scientific">Pseudonocardia ailaonensis</name>
    <dbReference type="NCBI Taxonomy" id="367279"/>
    <lineage>
        <taxon>Bacteria</taxon>
        <taxon>Bacillati</taxon>
        <taxon>Actinomycetota</taxon>
        <taxon>Actinomycetes</taxon>
        <taxon>Pseudonocardiales</taxon>
        <taxon>Pseudonocardiaceae</taxon>
        <taxon>Pseudonocardia</taxon>
    </lineage>
</organism>
<keyword evidence="2" id="KW-0012">Acyltransferase</keyword>
<dbReference type="PANTHER" id="PTHR43420">
    <property type="entry name" value="ACETYLTRANSFERASE"/>
    <property type="match status" value="1"/>
</dbReference>
<evidence type="ECO:0000313" key="5">
    <source>
        <dbReference type="Proteomes" id="UP001500449"/>
    </source>
</evidence>
<dbReference type="Gene3D" id="3.40.630.30">
    <property type="match status" value="1"/>
</dbReference>
<dbReference type="InterPro" id="IPR016181">
    <property type="entry name" value="Acyl_CoA_acyltransferase"/>
</dbReference>
<protein>
    <submittedName>
        <fullName evidence="4">GNAT family N-acetyltransferase</fullName>
    </submittedName>
</protein>
<name>A0ABN2MNL7_9PSEU</name>
<keyword evidence="1" id="KW-0808">Transferase</keyword>
<dbReference type="Pfam" id="PF08445">
    <property type="entry name" value="FR47"/>
    <property type="match status" value="1"/>
</dbReference>
<gene>
    <name evidence="4" type="ORF">GCM10009836_08970</name>
</gene>
<accession>A0ABN2MNL7</accession>
<dbReference type="InterPro" id="IPR050680">
    <property type="entry name" value="YpeA/RimI_acetyltransf"/>
</dbReference>
<evidence type="ECO:0000256" key="2">
    <source>
        <dbReference type="ARBA" id="ARBA00023315"/>
    </source>
</evidence>
<feature type="domain" description="N-acetyltransferase" evidence="3">
    <location>
        <begin position="129"/>
        <end position="263"/>
    </location>
</feature>
<evidence type="ECO:0000313" key="4">
    <source>
        <dbReference type="EMBL" id="GAA1833035.1"/>
    </source>
</evidence>
<dbReference type="InterPro" id="IPR000182">
    <property type="entry name" value="GNAT_dom"/>
</dbReference>